<dbReference type="GO" id="GO:0008080">
    <property type="term" value="F:N-acetyltransferase activity"/>
    <property type="evidence" value="ECO:0007669"/>
    <property type="project" value="InterPro"/>
</dbReference>
<feature type="domain" description="N-acetyltransferase" evidence="1">
    <location>
        <begin position="139"/>
        <end position="290"/>
    </location>
</feature>
<evidence type="ECO:0000259" key="1">
    <source>
        <dbReference type="PROSITE" id="PS51186"/>
    </source>
</evidence>
<protein>
    <submittedName>
        <fullName evidence="2">Putative beta-lysine N-acetyltransferase</fullName>
    </submittedName>
</protein>
<accession>A0A7V9YXT5</accession>
<dbReference type="SUPFAM" id="SSF55729">
    <property type="entry name" value="Acyl-CoA N-acyltransferases (Nat)"/>
    <property type="match status" value="1"/>
</dbReference>
<dbReference type="InterPro" id="IPR022525">
    <property type="entry name" value="GNAT_AblB"/>
</dbReference>
<dbReference type="Gene3D" id="3.40.630.30">
    <property type="match status" value="1"/>
</dbReference>
<sequence length="293" mass="34478">MRVMEGGAVACPSNQCYVNKETYWCHIIYDDFNKRLRVEDYRGHLYEFIQYIEKEAKQKLYEKIIIKARFEHVPLFIEKGFINEGWIQGYFNGSDVYFLAKYLIAGRRQSDDWCKEDEIIHSIQSQTRYNDLSSLPDGFFMRKAEEKDAAELSGLYKTVFAVYPTPLQQMDYVLHILKSGTIFYVIEKDEQIVSAASAEVNETYHNAELTDCATLPEHRKHGFMKHLIYQLEMDLRKNGIFCAYSLARAKSFGMNAVFHQLGYQYAGRLTNNCYIYQELEDMNVWFKNLAYEQ</sequence>
<evidence type="ECO:0000313" key="2">
    <source>
        <dbReference type="EMBL" id="MBA2870424.1"/>
    </source>
</evidence>
<dbReference type="EMBL" id="JACDUU010000001">
    <property type="protein sequence ID" value="MBA2870424.1"/>
    <property type="molecule type" value="Genomic_DNA"/>
</dbReference>
<dbReference type="CDD" id="cd04301">
    <property type="entry name" value="NAT_SF"/>
    <property type="match status" value="1"/>
</dbReference>
<dbReference type="Proteomes" id="UP000580891">
    <property type="component" value="Unassembled WGS sequence"/>
</dbReference>
<gene>
    <name evidence="2" type="ORF">HNQ85_000682</name>
</gene>
<dbReference type="InterPro" id="IPR000182">
    <property type="entry name" value="GNAT_dom"/>
</dbReference>
<dbReference type="AlphaFoldDB" id="A0A7V9YXT5"/>
<reference evidence="2 3" key="1">
    <citation type="submission" date="2020-07" db="EMBL/GenBank/DDBJ databases">
        <title>Genomic Encyclopedia of Type Strains, Phase IV (KMG-IV): sequencing the most valuable type-strain genomes for metagenomic binning, comparative biology and taxonomic classification.</title>
        <authorList>
            <person name="Goeker M."/>
        </authorList>
    </citation>
    <scope>NUCLEOTIDE SEQUENCE [LARGE SCALE GENOMIC DNA]</scope>
    <source>
        <strain evidence="2 3">DSM 25220</strain>
    </source>
</reference>
<organism evidence="2 3">
    <name type="scientific">[Anoxybacillus] calidus</name>
    <dbReference type="NCBI Taxonomy" id="575178"/>
    <lineage>
        <taxon>Bacteria</taxon>
        <taxon>Bacillati</taxon>
        <taxon>Bacillota</taxon>
        <taxon>Bacilli</taxon>
        <taxon>Bacillales</taxon>
        <taxon>Anoxybacillaceae</taxon>
        <taxon>Paranoxybacillus</taxon>
    </lineage>
</organism>
<dbReference type="InterPro" id="IPR016181">
    <property type="entry name" value="Acyl_CoA_acyltransferase"/>
</dbReference>
<dbReference type="NCBIfam" id="TIGR03827">
    <property type="entry name" value="GNAT_ablB"/>
    <property type="match status" value="1"/>
</dbReference>
<evidence type="ECO:0000313" key="3">
    <source>
        <dbReference type="Proteomes" id="UP000580891"/>
    </source>
</evidence>
<keyword evidence="2" id="KW-0808">Transferase</keyword>
<comment type="caution">
    <text evidence="2">The sequence shown here is derived from an EMBL/GenBank/DDBJ whole genome shotgun (WGS) entry which is preliminary data.</text>
</comment>
<proteinExistence type="predicted"/>
<keyword evidence="3" id="KW-1185">Reference proteome</keyword>
<dbReference type="Pfam" id="PF00583">
    <property type="entry name" value="Acetyltransf_1"/>
    <property type="match status" value="1"/>
</dbReference>
<dbReference type="PROSITE" id="PS51186">
    <property type="entry name" value="GNAT"/>
    <property type="match status" value="1"/>
</dbReference>
<name>A0A7V9YXT5_9BACL</name>